<feature type="compositionally biased region" description="Basic residues" evidence="1">
    <location>
        <begin position="366"/>
        <end position="386"/>
    </location>
</feature>
<feature type="compositionally biased region" description="Low complexity" evidence="1">
    <location>
        <begin position="425"/>
        <end position="434"/>
    </location>
</feature>
<feature type="domain" description="C2H2-type" evidence="2">
    <location>
        <begin position="518"/>
        <end position="539"/>
    </location>
</feature>
<comment type="caution">
    <text evidence="3">The sequence shown here is derived from an EMBL/GenBank/DDBJ whole genome shotgun (WGS) entry which is preliminary data.</text>
</comment>
<keyword evidence="4" id="KW-1185">Reference proteome</keyword>
<evidence type="ECO:0000256" key="1">
    <source>
        <dbReference type="SAM" id="MobiDB-lite"/>
    </source>
</evidence>
<reference evidence="3" key="1">
    <citation type="submission" date="2021-06" db="EMBL/GenBank/DDBJ databases">
        <title>Parelaphostrongylus tenuis whole genome reference sequence.</title>
        <authorList>
            <person name="Garwood T.J."/>
            <person name="Larsen P.A."/>
            <person name="Fountain-Jones N.M."/>
            <person name="Garbe J.R."/>
            <person name="Macchietto M.G."/>
            <person name="Kania S.A."/>
            <person name="Gerhold R.W."/>
            <person name="Richards J.E."/>
            <person name="Wolf T.M."/>
        </authorList>
    </citation>
    <scope>NUCLEOTIDE SEQUENCE</scope>
    <source>
        <strain evidence="3">MNPRO001-30</strain>
        <tissue evidence="3">Meninges</tissue>
    </source>
</reference>
<feature type="compositionally biased region" description="Polar residues" evidence="1">
    <location>
        <begin position="396"/>
        <end position="405"/>
    </location>
</feature>
<feature type="compositionally biased region" description="Low complexity" evidence="1">
    <location>
        <begin position="540"/>
        <end position="554"/>
    </location>
</feature>
<proteinExistence type="predicted"/>
<evidence type="ECO:0000313" key="4">
    <source>
        <dbReference type="Proteomes" id="UP001196413"/>
    </source>
</evidence>
<feature type="compositionally biased region" description="Polar residues" evidence="1">
    <location>
        <begin position="318"/>
        <end position="334"/>
    </location>
</feature>
<protein>
    <recommendedName>
        <fullName evidence="2">C2H2-type domain-containing protein</fullName>
    </recommendedName>
</protein>
<feature type="region of interest" description="Disordered" evidence="1">
    <location>
        <begin position="529"/>
        <end position="554"/>
    </location>
</feature>
<dbReference type="AlphaFoldDB" id="A0AAD5M8Z2"/>
<feature type="compositionally biased region" description="Low complexity" evidence="1">
    <location>
        <begin position="289"/>
        <end position="311"/>
    </location>
</feature>
<dbReference type="PROSITE" id="PS00028">
    <property type="entry name" value="ZINC_FINGER_C2H2_1"/>
    <property type="match status" value="1"/>
</dbReference>
<accession>A0AAD5M8Z2</accession>
<feature type="compositionally biased region" description="Polar residues" evidence="1">
    <location>
        <begin position="413"/>
        <end position="424"/>
    </location>
</feature>
<dbReference type="Proteomes" id="UP001196413">
    <property type="component" value="Unassembled WGS sequence"/>
</dbReference>
<dbReference type="InterPro" id="IPR013087">
    <property type="entry name" value="Znf_C2H2_type"/>
</dbReference>
<name>A0AAD5M8Z2_PARTN</name>
<feature type="compositionally biased region" description="Polar residues" evidence="1">
    <location>
        <begin position="344"/>
        <end position="359"/>
    </location>
</feature>
<gene>
    <name evidence="3" type="ORF">KIN20_011149</name>
</gene>
<organism evidence="3 4">
    <name type="scientific">Parelaphostrongylus tenuis</name>
    <name type="common">Meningeal worm</name>
    <dbReference type="NCBI Taxonomy" id="148309"/>
    <lineage>
        <taxon>Eukaryota</taxon>
        <taxon>Metazoa</taxon>
        <taxon>Ecdysozoa</taxon>
        <taxon>Nematoda</taxon>
        <taxon>Chromadorea</taxon>
        <taxon>Rhabditida</taxon>
        <taxon>Rhabditina</taxon>
        <taxon>Rhabditomorpha</taxon>
        <taxon>Strongyloidea</taxon>
        <taxon>Metastrongylidae</taxon>
        <taxon>Parelaphostrongylus</taxon>
    </lineage>
</organism>
<evidence type="ECO:0000259" key="2">
    <source>
        <dbReference type="PROSITE" id="PS00028"/>
    </source>
</evidence>
<evidence type="ECO:0000313" key="3">
    <source>
        <dbReference type="EMBL" id="KAJ1354272.1"/>
    </source>
</evidence>
<feature type="region of interest" description="Disordered" evidence="1">
    <location>
        <begin position="279"/>
        <end position="443"/>
    </location>
</feature>
<sequence>MLVSSLYKQLLDLTSKTKENPALPLMEKFSAEREGLLLRLSLVGGIFKQICQPQHSEGWSHLFFQMMLYGMVSPDKDRILYDSCYDMLSTLMLWTLTAPSTATQQISEGSEPKFRWPYYSIIIKRLKKEIADQRIPSELRALLQFLPIPKNTISVFVTEPYGSPTSANVQKITGGATRTPSLPSSVLLSGLRHGRYALQVVEKVKTSSYDFIHAYINEQNSKGGWKWSWFQASKLDRLPCPIQRWVAKLLVHKHQLEYHRPNAVITESSDHFLSAPAVEATGEAPPPSSVSSVNTPGTQTPATPTTSAGPPEAVTPGNDETITSRNSAVSTPTANDPPADEVTPEQNRGLTSVPNSIVSPRTGARGGRKRGNVNRPHPGVRQKRSASRNEPPGPSVATSFNQPWHSSGCGAISNVSSQAEPTTYSQQQSQQVSSNAVKDPTKTKIQECINKKRLEAARNSAAIFPSTTSAQPSAKGSNTTQISFSDSSLPINQATTDLFQETINRCKVDLLKTMVLICRRCLQQMQASQQHMQHSHQHHSAQQPPSTAQHSMQTQVIHHVHHMQQMPSQPGMQPSLVSQQAMQMQAMQNQQISQQSVMQQHMSQSHVHQQTRTINPQGGQQFAQGGGSSQNPVGVVGSMQIGYQGQAHACVSQQQPRNPMGQFTSRDGAVNIDYQQGSRGARQPIHMGQHSQATMARSGQKGNQLMGSLVVSGEQQMETQQMADHSMGSQQIPHHMGQVSLTGQQYYMQQDQRAINQSFIQSQYSSNDQF</sequence>
<dbReference type="EMBL" id="JAHQIW010002009">
    <property type="protein sequence ID" value="KAJ1354272.1"/>
    <property type="molecule type" value="Genomic_DNA"/>
</dbReference>